<reference evidence="1 2" key="1">
    <citation type="journal article" date="2023" name="BMC Biol.">
        <title>The compact genome of the sponge Oopsacas minuta (Hexactinellida) is lacking key metazoan core genes.</title>
        <authorList>
            <person name="Santini S."/>
            <person name="Schenkelaars Q."/>
            <person name="Jourda C."/>
            <person name="Duchesne M."/>
            <person name="Belahbib H."/>
            <person name="Rocher C."/>
            <person name="Selva M."/>
            <person name="Riesgo A."/>
            <person name="Vervoort M."/>
            <person name="Leys S.P."/>
            <person name="Kodjabachian L."/>
            <person name="Le Bivic A."/>
            <person name="Borchiellini C."/>
            <person name="Claverie J.M."/>
            <person name="Renard E."/>
        </authorList>
    </citation>
    <scope>NUCLEOTIDE SEQUENCE [LARGE SCALE GENOMIC DNA]</scope>
    <source>
        <strain evidence="1">SPO-2</strain>
    </source>
</reference>
<dbReference type="PANTHER" id="PTHR45749">
    <property type="match status" value="1"/>
</dbReference>
<name>A0AAV7JHZ3_9METZ</name>
<gene>
    <name evidence="1" type="ORF">LOD99_8081</name>
</gene>
<dbReference type="Proteomes" id="UP001165289">
    <property type="component" value="Unassembled WGS sequence"/>
</dbReference>
<dbReference type="AlphaFoldDB" id="A0AAV7JHZ3"/>
<dbReference type="PANTHER" id="PTHR45749:SF21">
    <property type="entry name" value="DUF4371 DOMAIN-CONTAINING PROTEIN"/>
    <property type="match status" value="1"/>
</dbReference>
<proteinExistence type="predicted"/>
<comment type="caution">
    <text evidence="1">The sequence shown here is derived from an EMBL/GenBank/DDBJ whole genome shotgun (WGS) entry which is preliminary data.</text>
</comment>
<keyword evidence="2" id="KW-1185">Reference proteome</keyword>
<protein>
    <submittedName>
        <fullName evidence="1">Zinc finger MYM-type protein 1-like</fullName>
    </submittedName>
</protein>
<accession>A0AAV7JHZ3</accession>
<evidence type="ECO:0000313" key="2">
    <source>
        <dbReference type="Proteomes" id="UP001165289"/>
    </source>
</evidence>
<organism evidence="1 2">
    <name type="scientific">Oopsacas minuta</name>
    <dbReference type="NCBI Taxonomy" id="111878"/>
    <lineage>
        <taxon>Eukaryota</taxon>
        <taxon>Metazoa</taxon>
        <taxon>Porifera</taxon>
        <taxon>Hexactinellida</taxon>
        <taxon>Hexasterophora</taxon>
        <taxon>Lyssacinosida</taxon>
        <taxon>Leucopsacidae</taxon>
        <taxon>Oopsacas</taxon>
    </lineage>
</organism>
<sequence length="362" mass="41290">MNPKRKCLLDYFSSNATSSQSSNPEFNLNIDGNDTTMQETLLVDPGSLSNQDSSYIAEGMTERSSLDTDLDLYDIGHLYKFRENDWFLDCPALSDLQKLNLLAKHRMPDLNFSFPFGEKLISSASKGERKTQRVYLSFSHITGKFDCFKYSFLIKGVVCVHCALFTSREVENDKGKLTKVGSFVQTPFTNYKKIHDKVKEHILKDYHKSAQERADIFVYNMQNSRSMVTSICEARKDEENENRERLIPIIKTIILCGRLGIALRGYRDDGQLNDEVDISGQSGNFRVLLAFRVESGDKLLKEYLVKTNKNATYISKTIQNTFIDLCGQEILNTIVSEIQKIGYFAILADETTDSSHQEQLCF</sequence>
<evidence type="ECO:0000313" key="1">
    <source>
        <dbReference type="EMBL" id="KAI6648449.1"/>
    </source>
</evidence>
<dbReference type="EMBL" id="JAKMXF010000330">
    <property type="protein sequence ID" value="KAI6648449.1"/>
    <property type="molecule type" value="Genomic_DNA"/>
</dbReference>